<reference evidence="2 3" key="1">
    <citation type="submission" date="2019-07" db="EMBL/GenBank/DDBJ databases">
        <title>Criibacterium bergeronii gen. nov., sp. nov. isolated from human clinical samples.</title>
        <authorList>
            <person name="Maheux A.F."/>
            <person name="Boudreau D.K."/>
            <person name="Berube E."/>
            <person name="Brodeur S."/>
            <person name="Bernard K.A."/>
            <person name="Abed J.Y."/>
            <person name="Ducrey E."/>
            <person name="Guay E.F."/>
            <person name="Raymond F."/>
            <person name="Corbeil J."/>
            <person name="Domingo M.-C."/>
            <person name="Roy P.H."/>
            <person name="Boissinot M."/>
            <person name="Tocheva E.I."/>
            <person name="Omar R.F."/>
        </authorList>
    </citation>
    <scope>NUCLEOTIDE SEQUENCE [LARGE SCALE GENOMIC DNA]</scope>
    <source>
        <strain evidence="2 3">CCRI-24246</strain>
    </source>
</reference>
<sequence length="157" mass="18578">MLIDKKNGYYNRKYYIDGKEIPLSDDIKEIFEETRKLEHRIIRQERRYKVGRPFNYVVKTNGKVNFDSGIDIEDIPDNSQNVEEMVSKDEEILKIRKALGELEKDELELIRLLIDKELTEREISNIMGISQVSVNKRKHKVFGKLRNLLKDLIISIL</sequence>
<dbReference type="SUPFAM" id="SSF88659">
    <property type="entry name" value="Sigma3 and sigma4 domains of RNA polymerase sigma factors"/>
    <property type="match status" value="1"/>
</dbReference>
<gene>
    <name evidence="2" type="ORF">FL857_11795</name>
</gene>
<dbReference type="AlphaFoldDB" id="A0A552UV73"/>
<feature type="domain" description="RNA polymerase sigma-70 region 4" evidence="1">
    <location>
        <begin position="98"/>
        <end position="147"/>
    </location>
</feature>
<dbReference type="GO" id="GO:0006352">
    <property type="term" value="P:DNA-templated transcription initiation"/>
    <property type="evidence" value="ECO:0007669"/>
    <property type="project" value="InterPro"/>
</dbReference>
<dbReference type="EMBL" id="VJXW01000036">
    <property type="protein sequence ID" value="TRW22097.1"/>
    <property type="molecule type" value="Genomic_DNA"/>
</dbReference>
<dbReference type="Pfam" id="PF04545">
    <property type="entry name" value="Sigma70_r4"/>
    <property type="match status" value="1"/>
</dbReference>
<dbReference type="OrthoDB" id="2043637at2"/>
<evidence type="ECO:0000259" key="1">
    <source>
        <dbReference type="Pfam" id="PF04545"/>
    </source>
</evidence>
<dbReference type="Proteomes" id="UP000319424">
    <property type="component" value="Unassembled WGS sequence"/>
</dbReference>
<dbReference type="Gene3D" id="1.20.140.160">
    <property type="match status" value="1"/>
</dbReference>
<dbReference type="RefSeq" id="WP_144398950.1">
    <property type="nucleotide sequence ID" value="NZ_VJXW01000036.1"/>
</dbReference>
<organism evidence="2 3">
    <name type="scientific">Criibacterium bergeronii</name>
    <dbReference type="NCBI Taxonomy" id="1871336"/>
    <lineage>
        <taxon>Bacteria</taxon>
        <taxon>Bacillati</taxon>
        <taxon>Bacillota</taxon>
        <taxon>Clostridia</taxon>
        <taxon>Peptostreptococcales</taxon>
        <taxon>Filifactoraceae</taxon>
        <taxon>Criibacterium</taxon>
    </lineage>
</organism>
<dbReference type="InterPro" id="IPR014284">
    <property type="entry name" value="RNA_pol_sigma-70_dom"/>
</dbReference>
<comment type="caution">
    <text evidence="2">The sequence shown here is derived from an EMBL/GenBank/DDBJ whole genome shotgun (WGS) entry which is preliminary data.</text>
</comment>
<dbReference type="NCBIfam" id="TIGR02937">
    <property type="entry name" value="sigma70-ECF"/>
    <property type="match status" value="1"/>
</dbReference>
<name>A0A552UV73_9FIRM</name>
<accession>A0A552UV73</accession>
<dbReference type="GO" id="GO:0003700">
    <property type="term" value="F:DNA-binding transcription factor activity"/>
    <property type="evidence" value="ECO:0007669"/>
    <property type="project" value="InterPro"/>
</dbReference>
<evidence type="ECO:0000313" key="3">
    <source>
        <dbReference type="Proteomes" id="UP000319424"/>
    </source>
</evidence>
<protein>
    <submittedName>
        <fullName evidence="2">Sigma-70 family RNA polymerase sigma factor</fullName>
    </submittedName>
</protein>
<proteinExistence type="predicted"/>
<evidence type="ECO:0000313" key="2">
    <source>
        <dbReference type="EMBL" id="TRW22097.1"/>
    </source>
</evidence>
<dbReference type="InterPro" id="IPR013324">
    <property type="entry name" value="RNA_pol_sigma_r3/r4-like"/>
</dbReference>
<dbReference type="InterPro" id="IPR007630">
    <property type="entry name" value="RNA_pol_sigma70_r4"/>
</dbReference>